<dbReference type="PANTHER" id="PTHR36927:SF1">
    <property type="entry name" value="MDO-LIKE PROTEIN"/>
    <property type="match status" value="1"/>
</dbReference>
<dbReference type="PANTHER" id="PTHR36927">
    <property type="entry name" value="BLR4337 PROTEIN"/>
    <property type="match status" value="1"/>
</dbReference>
<comment type="caution">
    <text evidence="3">The sequence shown here is derived from an EMBL/GenBank/DDBJ whole genome shotgun (WGS) entry which is preliminary data.</text>
</comment>
<feature type="transmembrane region" description="Helical" evidence="1">
    <location>
        <begin position="99"/>
        <end position="123"/>
    </location>
</feature>
<feature type="transmembrane region" description="Helical" evidence="1">
    <location>
        <begin position="224"/>
        <end position="245"/>
    </location>
</feature>
<dbReference type="InterPro" id="IPR050623">
    <property type="entry name" value="Glucan_succinyl_AcylTrfase"/>
</dbReference>
<evidence type="ECO:0000259" key="2">
    <source>
        <dbReference type="Pfam" id="PF01757"/>
    </source>
</evidence>
<keyword evidence="1" id="KW-0472">Membrane</keyword>
<feature type="transmembrane region" description="Helical" evidence="1">
    <location>
        <begin position="190"/>
        <end position="212"/>
    </location>
</feature>
<keyword evidence="3" id="KW-0012">Acyltransferase</keyword>
<evidence type="ECO:0000313" key="3">
    <source>
        <dbReference type="EMBL" id="OYN88060.1"/>
    </source>
</evidence>
<reference evidence="3 4" key="1">
    <citation type="submission" date="2017-07" db="EMBL/GenBank/DDBJ databases">
        <title>Draft whole genome sequences of clinical Proprionibacteriaceae strains.</title>
        <authorList>
            <person name="Bernier A.-M."/>
            <person name="Bernard K."/>
            <person name="Domingo M.-C."/>
        </authorList>
    </citation>
    <scope>NUCLEOTIDE SEQUENCE [LARGE SCALE GENOMIC DNA]</scope>
    <source>
        <strain evidence="3 4">NML 160184</strain>
    </source>
</reference>
<feature type="transmembrane region" description="Helical" evidence="1">
    <location>
        <begin position="55"/>
        <end position="78"/>
    </location>
</feature>
<dbReference type="AlphaFoldDB" id="A0A255E9V8"/>
<keyword evidence="1" id="KW-1133">Transmembrane helix</keyword>
<feature type="domain" description="Acyltransferase 3" evidence="2">
    <location>
        <begin position="17"/>
        <end position="362"/>
    </location>
</feature>
<gene>
    <name evidence="3" type="ORF">CGZ92_05445</name>
</gene>
<name>A0A255E9V8_9ACTN</name>
<feature type="transmembrane region" description="Helical" evidence="1">
    <location>
        <begin position="351"/>
        <end position="370"/>
    </location>
</feature>
<dbReference type="Pfam" id="PF01757">
    <property type="entry name" value="Acyl_transf_3"/>
    <property type="match status" value="1"/>
</dbReference>
<feature type="transmembrane region" description="Helical" evidence="1">
    <location>
        <begin position="21"/>
        <end position="43"/>
    </location>
</feature>
<feature type="transmembrane region" description="Helical" evidence="1">
    <location>
        <begin position="323"/>
        <end position="345"/>
    </location>
</feature>
<dbReference type="EMBL" id="NMVI01000014">
    <property type="protein sequence ID" value="OYN88060.1"/>
    <property type="molecule type" value="Genomic_DNA"/>
</dbReference>
<feature type="transmembrane region" description="Helical" evidence="1">
    <location>
        <begin position="282"/>
        <end position="303"/>
    </location>
</feature>
<dbReference type="GO" id="GO:0016747">
    <property type="term" value="F:acyltransferase activity, transferring groups other than amino-acyl groups"/>
    <property type="evidence" value="ECO:0007669"/>
    <property type="project" value="InterPro"/>
</dbReference>
<keyword evidence="1" id="KW-0812">Transmembrane</keyword>
<dbReference type="Proteomes" id="UP000216533">
    <property type="component" value="Unassembled WGS sequence"/>
</dbReference>
<keyword evidence="3" id="KW-0808">Transferase</keyword>
<organism evidence="3 4">
    <name type="scientific">Parenemella sanctibonifatiensis</name>
    <dbReference type="NCBI Taxonomy" id="2016505"/>
    <lineage>
        <taxon>Bacteria</taxon>
        <taxon>Bacillati</taxon>
        <taxon>Actinomycetota</taxon>
        <taxon>Actinomycetes</taxon>
        <taxon>Propionibacteriales</taxon>
        <taxon>Propionibacteriaceae</taxon>
        <taxon>Parenemella</taxon>
    </lineage>
</organism>
<feature type="transmembrane region" description="Helical" evidence="1">
    <location>
        <begin position="257"/>
        <end position="276"/>
    </location>
</feature>
<accession>A0A255E9V8</accession>
<evidence type="ECO:0000256" key="1">
    <source>
        <dbReference type="SAM" id="Phobius"/>
    </source>
</evidence>
<dbReference type="InterPro" id="IPR002656">
    <property type="entry name" value="Acyl_transf_3_dom"/>
</dbReference>
<proteinExistence type="predicted"/>
<sequence>MATSTVTPPSTKTQRLHGLDALRGGALLLGIIFHAMLAYVPGLPWLVNDPSKADWLWLPVGAFHLFRMTLFMVMAGYFGRMIVNRRGLGAWVKDRLIRITLPLPVMWPIAILPIAFVATWAAASQGVAVPAQPPAGDLPDVFYVLTPGHLWFLVVLTQCVLITAGVRLIGRRLLGPERASGFTARLGHVLSGPLALPLAAIPYAAGIILQGFATGGLTEPRTVLGSVSALTAYLGGFWFGWAIHATRGEGKAGLLRLARAWWAYLIAAVVLTPVALAVTEPLWLSAAIQGLVGWMWVIGLMGLCVRHLKRERGWVRYLADASYWMYIIHLPVLGAVAVPLLHLPWPAELKLLVVLLVSVPLLLASYELLVRHTWLGGWLNGRKHPRTKRS</sequence>
<evidence type="ECO:0000313" key="4">
    <source>
        <dbReference type="Proteomes" id="UP000216533"/>
    </source>
</evidence>
<protein>
    <submittedName>
        <fullName evidence="3">Acyltransferase</fullName>
    </submittedName>
</protein>
<dbReference type="RefSeq" id="WP_094450378.1">
    <property type="nucleotide sequence ID" value="NZ_NMVI01000014.1"/>
</dbReference>
<feature type="transmembrane region" description="Helical" evidence="1">
    <location>
        <begin position="150"/>
        <end position="169"/>
    </location>
</feature>